<proteinExistence type="predicted"/>
<dbReference type="PANTHER" id="PTHR43045">
    <property type="entry name" value="SHIKIMATE TRANSPORTER"/>
    <property type="match status" value="1"/>
</dbReference>
<organism evidence="9 10">
    <name type="scientific">Amycolatopsis japonica</name>
    <dbReference type="NCBI Taxonomy" id="208439"/>
    <lineage>
        <taxon>Bacteria</taxon>
        <taxon>Bacillati</taxon>
        <taxon>Actinomycetota</taxon>
        <taxon>Actinomycetes</taxon>
        <taxon>Pseudonocardiales</taxon>
        <taxon>Pseudonocardiaceae</taxon>
        <taxon>Amycolatopsis</taxon>
        <taxon>Amycolatopsis japonica group</taxon>
    </lineage>
</organism>
<dbReference type="eggNOG" id="COG0477">
    <property type="taxonomic scope" value="Bacteria"/>
</dbReference>
<dbReference type="AlphaFoldDB" id="A0A075V1K8"/>
<dbReference type="Gene3D" id="1.20.1250.20">
    <property type="entry name" value="MFS general substrate transporter like domains"/>
    <property type="match status" value="2"/>
</dbReference>
<evidence type="ECO:0000256" key="1">
    <source>
        <dbReference type="ARBA" id="ARBA00004651"/>
    </source>
</evidence>
<dbReference type="Proteomes" id="UP000028492">
    <property type="component" value="Chromosome"/>
</dbReference>
<feature type="transmembrane region" description="Helical" evidence="7">
    <location>
        <begin position="248"/>
        <end position="275"/>
    </location>
</feature>
<dbReference type="HOGENOM" id="CLU_001265_39_5_11"/>
<dbReference type="STRING" id="208439.AJAP_17885"/>
<keyword evidence="10" id="KW-1185">Reference proteome</keyword>
<dbReference type="PANTHER" id="PTHR43045:SF1">
    <property type="entry name" value="SHIKIMATE TRANSPORTER"/>
    <property type="match status" value="1"/>
</dbReference>
<evidence type="ECO:0000256" key="4">
    <source>
        <dbReference type="ARBA" id="ARBA00022692"/>
    </source>
</evidence>
<dbReference type="InterPro" id="IPR020846">
    <property type="entry name" value="MFS_dom"/>
</dbReference>
<evidence type="ECO:0000256" key="3">
    <source>
        <dbReference type="ARBA" id="ARBA00022475"/>
    </source>
</evidence>
<feature type="transmembrane region" description="Helical" evidence="7">
    <location>
        <begin position="318"/>
        <end position="337"/>
    </location>
</feature>
<feature type="transmembrane region" description="Helical" evidence="7">
    <location>
        <begin position="18"/>
        <end position="44"/>
    </location>
</feature>
<feature type="transmembrane region" description="Helical" evidence="7">
    <location>
        <begin position="343"/>
        <end position="367"/>
    </location>
</feature>
<evidence type="ECO:0000256" key="5">
    <source>
        <dbReference type="ARBA" id="ARBA00022989"/>
    </source>
</evidence>
<feature type="transmembrane region" description="Helical" evidence="7">
    <location>
        <begin position="92"/>
        <end position="110"/>
    </location>
</feature>
<evidence type="ECO:0000259" key="8">
    <source>
        <dbReference type="PROSITE" id="PS50850"/>
    </source>
</evidence>
<evidence type="ECO:0000256" key="6">
    <source>
        <dbReference type="ARBA" id="ARBA00023136"/>
    </source>
</evidence>
<dbReference type="GO" id="GO:0022857">
    <property type="term" value="F:transmembrane transporter activity"/>
    <property type="evidence" value="ECO:0007669"/>
    <property type="project" value="InterPro"/>
</dbReference>
<keyword evidence="2" id="KW-0813">Transport</keyword>
<keyword evidence="3" id="KW-1003">Cell membrane</keyword>
<dbReference type="GO" id="GO:0005886">
    <property type="term" value="C:plasma membrane"/>
    <property type="evidence" value="ECO:0007669"/>
    <property type="project" value="UniProtKB-SubCell"/>
</dbReference>
<dbReference type="SUPFAM" id="SSF103473">
    <property type="entry name" value="MFS general substrate transporter"/>
    <property type="match status" value="1"/>
</dbReference>
<dbReference type="InterPro" id="IPR005829">
    <property type="entry name" value="Sugar_transporter_CS"/>
</dbReference>
<dbReference type="EMBL" id="CP008953">
    <property type="protein sequence ID" value="AIG76445.1"/>
    <property type="molecule type" value="Genomic_DNA"/>
</dbReference>
<keyword evidence="5 7" id="KW-1133">Transmembrane helix</keyword>
<accession>A0A075V1K8</accession>
<feature type="transmembrane region" description="Helical" evidence="7">
    <location>
        <begin position="379"/>
        <end position="399"/>
    </location>
</feature>
<comment type="subcellular location">
    <subcellularLocation>
        <location evidence="1">Cell membrane</location>
        <topology evidence="1">Multi-pass membrane protein</topology>
    </subcellularLocation>
</comment>
<keyword evidence="4 7" id="KW-0812">Transmembrane</keyword>
<feature type="transmembrane region" description="Helical" evidence="7">
    <location>
        <begin position="287"/>
        <end position="306"/>
    </location>
</feature>
<evidence type="ECO:0000313" key="10">
    <source>
        <dbReference type="Proteomes" id="UP000028492"/>
    </source>
</evidence>
<keyword evidence="6 7" id="KW-0472">Membrane</keyword>
<feature type="domain" description="Major facilitator superfamily (MFS) profile" evidence="8">
    <location>
        <begin position="18"/>
        <end position="434"/>
    </location>
</feature>
<dbReference type="InterPro" id="IPR036259">
    <property type="entry name" value="MFS_trans_sf"/>
</dbReference>
<evidence type="ECO:0000256" key="2">
    <source>
        <dbReference type="ARBA" id="ARBA00022448"/>
    </source>
</evidence>
<gene>
    <name evidence="9" type="ORF">AJAP_17885</name>
</gene>
<protein>
    <submittedName>
        <fullName evidence="9">Conserved putative membrane protein</fullName>
    </submittedName>
</protein>
<feature type="transmembrane region" description="Helical" evidence="7">
    <location>
        <begin position="56"/>
        <end position="80"/>
    </location>
</feature>
<evidence type="ECO:0000313" key="9">
    <source>
        <dbReference type="EMBL" id="AIG76445.1"/>
    </source>
</evidence>
<reference evidence="9 10" key="1">
    <citation type="journal article" date="2014" name="J. Biotechnol.">
        <title>Complete genome sequence of the actinobacterium Amycolatopsis japonica MG417-CF17(T) (=DSM 44213T) producing (S,S)-N,N'-ethylenediaminedisuccinic acid.</title>
        <authorList>
            <person name="Stegmann E."/>
            <person name="Albersmeier A."/>
            <person name="Spohn M."/>
            <person name="Gert H."/>
            <person name="Weber T."/>
            <person name="Wohlleben W."/>
            <person name="Kalinowski J."/>
            <person name="Ruckert C."/>
        </authorList>
    </citation>
    <scope>NUCLEOTIDE SEQUENCE [LARGE SCALE GENOMIC DNA]</scope>
    <source>
        <strain evidence="10">MG417-CF17 (DSM 44213)</strain>
    </source>
</reference>
<dbReference type="PROSITE" id="PS50850">
    <property type="entry name" value="MFS"/>
    <property type="match status" value="1"/>
</dbReference>
<name>A0A075V1K8_9PSEU</name>
<feature type="transmembrane region" description="Helical" evidence="7">
    <location>
        <begin position="155"/>
        <end position="185"/>
    </location>
</feature>
<dbReference type="PROSITE" id="PS00216">
    <property type="entry name" value="SUGAR_TRANSPORT_1"/>
    <property type="match status" value="1"/>
</dbReference>
<dbReference type="Pfam" id="PF07690">
    <property type="entry name" value="MFS_1"/>
    <property type="match status" value="1"/>
</dbReference>
<evidence type="ECO:0000256" key="7">
    <source>
        <dbReference type="SAM" id="Phobius"/>
    </source>
</evidence>
<feature type="transmembrane region" description="Helical" evidence="7">
    <location>
        <begin position="191"/>
        <end position="210"/>
    </location>
</feature>
<dbReference type="KEGG" id="aja:AJAP_17885"/>
<feature type="transmembrane region" description="Helical" evidence="7">
    <location>
        <begin position="411"/>
        <end position="430"/>
    </location>
</feature>
<dbReference type="InterPro" id="IPR011701">
    <property type="entry name" value="MFS"/>
</dbReference>
<dbReference type="PROSITE" id="PS00217">
    <property type="entry name" value="SUGAR_TRANSPORT_2"/>
    <property type="match status" value="1"/>
</dbReference>
<dbReference type="RefSeq" id="WP_038513054.1">
    <property type="nucleotide sequence ID" value="NZ_CP008953.1"/>
</dbReference>
<sequence>MTASTAPSRTTSSQTRRLAIGAGAGTSLEFFDFSIYTVASALVFPKVFFSGDTDPWFASFMSLATYTIGYVVAPLGAIVMGWVGDRYGRRRAMLITFYLMGAATVLMGLLPGYATIGVAAPFLLVLLRLVHGFSRGGELGGASVLAVEHAPPSRRAAFGAFVALGSPLGALLANLAFVLIFYLPQGAITSWGWRIPFIAGAVVLAIGVWARRALEESPVFHELAASRLDEKIVKIPIWNVIRDNWGRLLLAAGANTGLNGVMFVLAGFMLSYAAGPAPKGLGLDIQDVLWCTLPGLAIHAVTVVLGARLSDRLGRKPVMLAASVAVLAYMFALFPIARVGTLTAWALAIAVGFALTGFLFGPLITYLTELFTPEQRQSGAGLAYQIGAVLGGGLAPSMANRLIEWTGTSTSVGYYLAGGMALTVVCLLALPETAPVRTHR</sequence>